<feature type="compositionally biased region" description="Basic and acidic residues" evidence="1">
    <location>
        <begin position="122"/>
        <end position="132"/>
    </location>
</feature>
<evidence type="ECO:0000256" key="1">
    <source>
        <dbReference type="SAM" id="MobiDB-lite"/>
    </source>
</evidence>
<keyword evidence="4" id="KW-1185">Reference proteome</keyword>
<keyword evidence="2" id="KW-1133">Transmembrane helix</keyword>
<reference evidence="3 4" key="1">
    <citation type="submission" date="2018-06" db="EMBL/GenBank/DDBJ databases">
        <title>A transcriptomic atlas of mushroom development highlights an independent origin of complex multicellularity.</title>
        <authorList>
            <consortium name="DOE Joint Genome Institute"/>
            <person name="Krizsan K."/>
            <person name="Almasi E."/>
            <person name="Merenyi Z."/>
            <person name="Sahu N."/>
            <person name="Viragh M."/>
            <person name="Koszo T."/>
            <person name="Mondo S."/>
            <person name="Kiss B."/>
            <person name="Balint B."/>
            <person name="Kues U."/>
            <person name="Barry K."/>
            <person name="Hegedus J.C."/>
            <person name="Henrissat B."/>
            <person name="Johnson J."/>
            <person name="Lipzen A."/>
            <person name="Ohm R."/>
            <person name="Nagy I."/>
            <person name="Pangilinan J."/>
            <person name="Yan J."/>
            <person name="Xiong Y."/>
            <person name="Grigoriev I.V."/>
            <person name="Hibbett D.S."/>
            <person name="Nagy L.G."/>
        </authorList>
    </citation>
    <scope>NUCLEOTIDE SEQUENCE [LARGE SCALE GENOMIC DNA]</scope>
    <source>
        <strain evidence="3 4">SZMC22713</strain>
    </source>
</reference>
<keyword evidence="2" id="KW-0812">Transmembrane</keyword>
<gene>
    <name evidence="3" type="ORF">BD410DRAFT_100539</name>
</gene>
<dbReference type="AlphaFoldDB" id="A0A4Y7PKS2"/>
<evidence type="ECO:0000313" key="3">
    <source>
        <dbReference type="EMBL" id="TDL15646.1"/>
    </source>
</evidence>
<dbReference type="EMBL" id="ML170267">
    <property type="protein sequence ID" value="TDL15646.1"/>
    <property type="molecule type" value="Genomic_DNA"/>
</dbReference>
<feature type="region of interest" description="Disordered" evidence="1">
    <location>
        <begin position="114"/>
        <end position="146"/>
    </location>
</feature>
<evidence type="ECO:0000256" key="2">
    <source>
        <dbReference type="SAM" id="Phobius"/>
    </source>
</evidence>
<proteinExistence type="predicted"/>
<name>A0A4Y7PKS2_9AGAM</name>
<organism evidence="3 4">
    <name type="scientific">Rickenella mellea</name>
    <dbReference type="NCBI Taxonomy" id="50990"/>
    <lineage>
        <taxon>Eukaryota</taxon>
        <taxon>Fungi</taxon>
        <taxon>Dikarya</taxon>
        <taxon>Basidiomycota</taxon>
        <taxon>Agaricomycotina</taxon>
        <taxon>Agaricomycetes</taxon>
        <taxon>Hymenochaetales</taxon>
        <taxon>Rickenellaceae</taxon>
        <taxon>Rickenella</taxon>
    </lineage>
</organism>
<dbReference type="Proteomes" id="UP000294933">
    <property type="component" value="Unassembled WGS sequence"/>
</dbReference>
<feature type="compositionally biased region" description="Low complexity" evidence="1">
    <location>
        <begin position="187"/>
        <end position="205"/>
    </location>
</feature>
<feature type="region of interest" description="Disordered" evidence="1">
    <location>
        <begin position="187"/>
        <end position="209"/>
    </location>
</feature>
<feature type="transmembrane region" description="Helical" evidence="2">
    <location>
        <begin position="213"/>
        <end position="231"/>
    </location>
</feature>
<protein>
    <submittedName>
        <fullName evidence="3">Uncharacterized protein</fullName>
    </submittedName>
</protein>
<keyword evidence="2" id="KW-0472">Membrane</keyword>
<accession>A0A4Y7PKS2</accession>
<sequence>MGLRSTDGVCKQSGVITSTGTHLHVDRSRYTSLAPSSSSPFSLRRFHEPSRSIGASTLLTSLNRLESSPTTKSECEYDTTCHRYRSRSTLRWLYKWSKERLLERIDIDEHARLDAEQQQQHRGIEGDREAGNRDGSGGAGISPPTKACGQRIVRHMQRTFLYSSSPAQITPIERILAIAFSTSPSPFSTLPSTTTAAQTSSPTTQPKRKSEKTLIIGATLAALALFILSFFSCFCICCPGPAVGLSFGVGGKGTPRSRGLVGVVFGGSRCG</sequence>
<evidence type="ECO:0000313" key="4">
    <source>
        <dbReference type="Proteomes" id="UP000294933"/>
    </source>
</evidence>
<dbReference type="VEuPathDB" id="FungiDB:BD410DRAFT_100539"/>